<sequence length="156" mass="18114">MDFIQDYAALLPRLLPASFANPLLTVLTTTFGIGRTLTTHLSPFLERFVAQPDVVTVLALLGILYISLKILDMVYRTVMFWVNLVVRLVFWGGLLVVGMWLWQRGPEGFVEDLQLLGEYWLGQYEQYSTEVRSFQKQKEGQIRMQAAKQERKRGWR</sequence>
<keyword evidence="3" id="KW-1185">Reference proteome</keyword>
<evidence type="ECO:0000313" key="3">
    <source>
        <dbReference type="Proteomes" id="UP000800040"/>
    </source>
</evidence>
<proteinExistence type="predicted"/>
<dbReference type="AlphaFoldDB" id="A0A6A5KE45"/>
<feature type="transmembrane region" description="Helical" evidence="1">
    <location>
        <begin position="80"/>
        <end position="102"/>
    </location>
</feature>
<dbReference type="InterPro" id="IPR024316">
    <property type="entry name" value="APQ12"/>
</dbReference>
<keyword evidence="1" id="KW-1133">Transmembrane helix</keyword>
<protein>
    <submittedName>
        <fullName evidence="2">Uncharacterized protein</fullName>
    </submittedName>
</protein>
<dbReference type="OrthoDB" id="3559694at2759"/>
<dbReference type="Proteomes" id="UP000800040">
    <property type="component" value="Unassembled WGS sequence"/>
</dbReference>
<feature type="transmembrane region" description="Helical" evidence="1">
    <location>
        <begin position="48"/>
        <end position="68"/>
    </location>
</feature>
<name>A0A6A5KE45_9PLEO</name>
<keyword evidence="1" id="KW-0812">Transmembrane</keyword>
<evidence type="ECO:0000256" key="1">
    <source>
        <dbReference type="SAM" id="Phobius"/>
    </source>
</evidence>
<keyword evidence="1" id="KW-0472">Membrane</keyword>
<organism evidence="2 3">
    <name type="scientific">Decorospora gaudefroyi</name>
    <dbReference type="NCBI Taxonomy" id="184978"/>
    <lineage>
        <taxon>Eukaryota</taxon>
        <taxon>Fungi</taxon>
        <taxon>Dikarya</taxon>
        <taxon>Ascomycota</taxon>
        <taxon>Pezizomycotina</taxon>
        <taxon>Dothideomycetes</taxon>
        <taxon>Pleosporomycetidae</taxon>
        <taxon>Pleosporales</taxon>
        <taxon>Pleosporineae</taxon>
        <taxon>Pleosporaceae</taxon>
        <taxon>Decorospora</taxon>
    </lineage>
</organism>
<dbReference type="EMBL" id="ML975286">
    <property type="protein sequence ID" value="KAF1835528.1"/>
    <property type="molecule type" value="Genomic_DNA"/>
</dbReference>
<dbReference type="Pfam" id="PF12716">
    <property type="entry name" value="Apq12"/>
    <property type="match status" value="1"/>
</dbReference>
<accession>A0A6A5KE45</accession>
<evidence type="ECO:0000313" key="2">
    <source>
        <dbReference type="EMBL" id="KAF1835528.1"/>
    </source>
</evidence>
<gene>
    <name evidence="2" type="ORF">BDW02DRAFT_286846</name>
</gene>
<reference evidence="2" key="1">
    <citation type="submission" date="2020-01" db="EMBL/GenBank/DDBJ databases">
        <authorList>
            <consortium name="DOE Joint Genome Institute"/>
            <person name="Haridas S."/>
            <person name="Albert R."/>
            <person name="Binder M."/>
            <person name="Bloem J."/>
            <person name="Labutti K."/>
            <person name="Salamov A."/>
            <person name="Andreopoulos B."/>
            <person name="Baker S.E."/>
            <person name="Barry K."/>
            <person name="Bills G."/>
            <person name="Bluhm B.H."/>
            <person name="Cannon C."/>
            <person name="Castanera R."/>
            <person name="Culley D.E."/>
            <person name="Daum C."/>
            <person name="Ezra D."/>
            <person name="Gonzalez J.B."/>
            <person name="Henrissat B."/>
            <person name="Kuo A."/>
            <person name="Liang C."/>
            <person name="Lipzen A."/>
            <person name="Lutzoni F."/>
            <person name="Magnuson J."/>
            <person name="Mondo S."/>
            <person name="Nolan M."/>
            <person name="Ohm R."/>
            <person name="Pangilinan J."/>
            <person name="Park H.-J."/>
            <person name="Ramirez L."/>
            <person name="Alfaro M."/>
            <person name="Sun H."/>
            <person name="Tritt A."/>
            <person name="Yoshinaga Y."/>
            <person name="Zwiers L.-H."/>
            <person name="Turgeon B.G."/>
            <person name="Goodwin S.B."/>
            <person name="Spatafora J.W."/>
            <person name="Crous P.W."/>
            <person name="Grigoriev I.V."/>
        </authorList>
    </citation>
    <scope>NUCLEOTIDE SEQUENCE</scope>
    <source>
        <strain evidence="2">P77</strain>
    </source>
</reference>